<reference evidence="2" key="1">
    <citation type="submission" date="2014-12" db="EMBL/GenBank/DDBJ databases">
        <authorList>
            <person name="Smet A."/>
        </authorList>
    </citation>
    <scope>NUCLEOTIDE SEQUENCE [LARGE SCALE GENOMIC DNA]</scope>
</reference>
<name>A0A0K2Y779_HELHE</name>
<dbReference type="EMBL" id="CDMK01000003">
    <property type="protein sequence ID" value="CRI35021.1"/>
    <property type="molecule type" value="Genomic_DNA"/>
</dbReference>
<dbReference type="AlphaFoldDB" id="A0A0K2Y779"/>
<protein>
    <submittedName>
        <fullName evidence="1">Uncharacterized protein</fullName>
    </submittedName>
</protein>
<organism evidence="1 2">
    <name type="scientific">Helicobacter heilmannii</name>
    <dbReference type="NCBI Taxonomy" id="35817"/>
    <lineage>
        <taxon>Bacteria</taxon>
        <taxon>Pseudomonadati</taxon>
        <taxon>Campylobacterota</taxon>
        <taxon>Epsilonproteobacteria</taxon>
        <taxon>Campylobacterales</taxon>
        <taxon>Helicobacteraceae</taxon>
        <taxon>Helicobacter</taxon>
    </lineage>
</organism>
<evidence type="ECO:0000313" key="1">
    <source>
        <dbReference type="EMBL" id="CRI35021.1"/>
    </source>
</evidence>
<dbReference type="Proteomes" id="UP000046090">
    <property type="component" value="Unassembled WGS sequence"/>
</dbReference>
<gene>
    <name evidence="1" type="ORF">HHE01_00190</name>
</gene>
<proteinExistence type="predicted"/>
<dbReference type="GeneID" id="76197515"/>
<evidence type="ECO:0000313" key="2">
    <source>
        <dbReference type="Proteomes" id="UP000046090"/>
    </source>
</evidence>
<accession>A0A0K2Y779</accession>
<sequence>MPLTFGREGIFGREYQSFYKKKVRERSSIYRKIRDEYGLDIPEWAIMHHAKKAAKAEAEKHFMVFTDIFTKPENLFKFLGALFEAIFSIVAGVLVSVFTLGIGTPLGATVATIGVAGGVATIAGTMAGILIDEEIKGNAAFYSGSVSGFSTAKALLEEAQKMGAQKTTRLLIYSPYDIFPEGKIYKAENPGSLSYKAGLEAPNCMKGINNGYNSNGLSEIIGTTQHKYGPGNAHYDNIKNPFPDAKFQANEEYIKTALENKIKERMQAIEKGFAKLSAEKFGHYDRKGFVRIVNHNLKTMVHTRIDGYNSWRFLKKMEFYHYGHRLPLFDNIKKPPLVDVPLHEDGPKGYIQIKGGHYEDKFFTFDDTLIIGADGQLKDIQRQKSVYSKYNKQSEWHDKIIGTKDKREAYINYWESKKNKNAILYKTQHKDPPRMGARAQHFKAIRNNTEAQNALSDEIYERIRRAYSQWCYDYWQCFGVHFLDATEGERPFNLAQKRAKEAGIDFQAVFFCTNQETLAPYEQEKQDLFDSLATAMEWAAEKEYIKMDNGADED</sequence>
<keyword evidence="2" id="KW-1185">Reference proteome</keyword>
<dbReference type="RefSeq" id="WP_053825751.1">
    <property type="nucleotide sequence ID" value="NZ_AP026684.1"/>
</dbReference>